<dbReference type="InterPro" id="IPR005841">
    <property type="entry name" value="Alpha-D-phosphohexomutase_SF"/>
</dbReference>
<dbReference type="GO" id="GO:0005975">
    <property type="term" value="P:carbohydrate metabolic process"/>
    <property type="evidence" value="ECO:0007669"/>
    <property type="project" value="InterPro"/>
</dbReference>
<dbReference type="Pfam" id="PF02879">
    <property type="entry name" value="PGM_PMM_II"/>
    <property type="match status" value="1"/>
</dbReference>
<evidence type="ECO:0000256" key="8">
    <source>
        <dbReference type="HAMAP-Rule" id="MF_01554"/>
    </source>
</evidence>
<dbReference type="EMBL" id="LR778114">
    <property type="protein sequence ID" value="CAB1129317.1"/>
    <property type="molecule type" value="Genomic_DNA"/>
</dbReference>
<dbReference type="EC" id="5.4.2.10" evidence="6 8"/>
<dbReference type="PANTHER" id="PTHR42946">
    <property type="entry name" value="PHOSPHOHEXOSE MUTASE"/>
    <property type="match status" value="1"/>
</dbReference>
<organism evidence="15 16">
    <name type="scientific">Candidatus Hydrogenisulfobacillus filiaventi</name>
    <dbReference type="NCBI Taxonomy" id="2707344"/>
    <lineage>
        <taxon>Bacteria</taxon>
        <taxon>Bacillati</taxon>
        <taxon>Bacillota</taxon>
        <taxon>Clostridia</taxon>
        <taxon>Eubacteriales</taxon>
        <taxon>Clostridiales Family XVII. Incertae Sedis</taxon>
        <taxon>Candidatus Hydrogenisulfobacillus</taxon>
    </lineage>
</organism>
<evidence type="ECO:0000256" key="6">
    <source>
        <dbReference type="ARBA" id="ARBA00066330"/>
    </source>
</evidence>
<evidence type="ECO:0000256" key="7">
    <source>
        <dbReference type="ARBA" id="ARBA00068193"/>
    </source>
</evidence>
<gene>
    <name evidence="8 15" type="primary">glmM</name>
    <name evidence="15" type="ORF">R50_1816</name>
</gene>
<dbReference type="GO" id="GO:0004615">
    <property type="term" value="F:phosphomannomutase activity"/>
    <property type="evidence" value="ECO:0007669"/>
    <property type="project" value="TreeGrafter"/>
</dbReference>
<sequence length="449" mass="46491">MALFGTDGARGVANRELTPDLALDIGRAAAALLPAGAVVAVATDTRLSGPMLEAAVAAGLTSAGVEVLRLGVLPTPALAHLLPELGCAAGVMISASHNPPEYNGIKLLDGQGRKWAPEREAAVEDRIRRRGWPQDPGRLGSVRDRSGDAAERYRSWLVDLFRGRVPAGLTVVVDVGQGAAVTTAPAVLERLGLTVRVLNGEGDGARINVGCGATHPRGLQAAVLAEGADLGLAFDGDADRLIAVDGEGALVDGDSALYILGRGLQAEGALPGNRVVATVMTNLGVERALAASGIALERTPVGDRWVAEVLRREGLALGGEQSGHVILARWANTGDGLLTALALLAEMARTGLSLADLHRGVTRYPQVLKNLRLPLGTLPGRLPPALAEAVAAAEAELGRDGRVLVRPSGTEPVLRIMLEGRDADRIAWWADRLVAVAKEALESAGASAR</sequence>
<evidence type="ECO:0000259" key="13">
    <source>
        <dbReference type="Pfam" id="PF02879"/>
    </source>
</evidence>
<dbReference type="Pfam" id="PF02880">
    <property type="entry name" value="PGM_PMM_III"/>
    <property type="match status" value="1"/>
</dbReference>
<dbReference type="InterPro" id="IPR005844">
    <property type="entry name" value="A-D-PHexomutase_a/b/a-I"/>
</dbReference>
<reference evidence="15 16" key="1">
    <citation type="submission" date="2020-02" db="EMBL/GenBank/DDBJ databases">
        <authorList>
            <person name="Hogendoorn C."/>
        </authorList>
    </citation>
    <scope>NUCLEOTIDE SEQUENCE [LARGE SCALE GENOMIC DNA]</scope>
    <source>
        <strain evidence="15">R501</strain>
    </source>
</reference>
<evidence type="ECO:0000256" key="10">
    <source>
        <dbReference type="RuleBase" id="RU004327"/>
    </source>
</evidence>
<dbReference type="PANTHER" id="PTHR42946:SF1">
    <property type="entry name" value="PHOSPHOGLUCOMUTASE (ALPHA-D-GLUCOSE-1,6-BISPHOSPHATE-DEPENDENT)"/>
    <property type="match status" value="1"/>
</dbReference>
<dbReference type="InterPro" id="IPR006352">
    <property type="entry name" value="GlmM_bact"/>
</dbReference>
<dbReference type="GO" id="GO:0009252">
    <property type="term" value="P:peptidoglycan biosynthetic process"/>
    <property type="evidence" value="ECO:0007669"/>
    <property type="project" value="TreeGrafter"/>
</dbReference>
<feature type="domain" description="Alpha-D-phosphohexomutase alpha/beta/alpha" evidence="13">
    <location>
        <begin position="166"/>
        <end position="248"/>
    </location>
</feature>
<dbReference type="FunFam" id="3.40.120.10:FF:000002">
    <property type="entry name" value="Phosphoglucosamine mutase"/>
    <property type="match status" value="1"/>
</dbReference>
<dbReference type="GO" id="GO:0000287">
    <property type="term" value="F:magnesium ion binding"/>
    <property type="evidence" value="ECO:0007669"/>
    <property type="project" value="UniProtKB-UniRule"/>
</dbReference>
<evidence type="ECO:0000256" key="4">
    <source>
        <dbReference type="ARBA" id="ARBA00022842"/>
    </source>
</evidence>
<evidence type="ECO:0000256" key="2">
    <source>
        <dbReference type="ARBA" id="ARBA00022553"/>
    </source>
</evidence>
<dbReference type="Gene3D" id="3.30.310.50">
    <property type="entry name" value="Alpha-D-phosphohexomutase, C-terminal domain"/>
    <property type="match status" value="1"/>
</dbReference>
<feature type="active site" description="Phosphoserine intermediate" evidence="8">
    <location>
        <position position="96"/>
    </location>
</feature>
<protein>
    <recommendedName>
        <fullName evidence="7 8">Phosphoglucosamine mutase</fullName>
        <ecNumber evidence="6 8">5.4.2.10</ecNumber>
    </recommendedName>
</protein>
<dbReference type="InterPro" id="IPR050060">
    <property type="entry name" value="Phosphoglucosamine_mutase"/>
</dbReference>
<evidence type="ECO:0000256" key="1">
    <source>
        <dbReference type="ARBA" id="ARBA00010231"/>
    </source>
</evidence>
<dbReference type="PRINTS" id="PR00509">
    <property type="entry name" value="PGMPMM"/>
</dbReference>
<dbReference type="NCBIfam" id="TIGR01455">
    <property type="entry name" value="glmM"/>
    <property type="match status" value="1"/>
</dbReference>
<comment type="cofactor">
    <cofactor evidence="8">
        <name>Mg(2+)</name>
        <dbReference type="ChEBI" id="CHEBI:18420"/>
    </cofactor>
    <text evidence="8">Binds 1 Mg(2+) ion per subunit.</text>
</comment>
<dbReference type="SUPFAM" id="SSF55957">
    <property type="entry name" value="Phosphoglucomutase, C-terminal domain"/>
    <property type="match status" value="1"/>
</dbReference>
<dbReference type="Proteomes" id="UP000503399">
    <property type="component" value="Chromosome"/>
</dbReference>
<dbReference type="HAMAP" id="MF_01554_B">
    <property type="entry name" value="GlmM_B"/>
    <property type="match status" value="1"/>
</dbReference>
<dbReference type="GO" id="GO:0008966">
    <property type="term" value="F:phosphoglucosamine mutase activity"/>
    <property type="evidence" value="ECO:0007669"/>
    <property type="project" value="UniProtKB-UniRule"/>
</dbReference>
<evidence type="ECO:0000256" key="3">
    <source>
        <dbReference type="ARBA" id="ARBA00022723"/>
    </source>
</evidence>
<dbReference type="InterPro" id="IPR016066">
    <property type="entry name" value="A-D-PHexomutase_CS"/>
</dbReference>
<evidence type="ECO:0000256" key="5">
    <source>
        <dbReference type="ARBA" id="ARBA00023235"/>
    </source>
</evidence>
<dbReference type="Pfam" id="PF02878">
    <property type="entry name" value="PGM_PMM_I"/>
    <property type="match status" value="1"/>
</dbReference>
<dbReference type="InterPro" id="IPR005843">
    <property type="entry name" value="A-D-PHexomutase_C"/>
</dbReference>
<feature type="binding site" evidence="8">
    <location>
        <position position="237"/>
    </location>
    <ligand>
        <name>Mg(2+)</name>
        <dbReference type="ChEBI" id="CHEBI:18420"/>
    </ligand>
</feature>
<dbReference type="PROSITE" id="PS00710">
    <property type="entry name" value="PGM_PMM"/>
    <property type="match status" value="1"/>
</dbReference>
<accession>A0A6F8ZHF7</accession>
<comment type="PTM">
    <text evidence="8">Activated by phosphorylation.</text>
</comment>
<evidence type="ECO:0000259" key="14">
    <source>
        <dbReference type="Pfam" id="PF02880"/>
    </source>
</evidence>
<name>A0A6F8ZHF7_9FIRM</name>
<keyword evidence="2 8" id="KW-0597">Phosphoprotein</keyword>
<dbReference type="InterPro" id="IPR005846">
    <property type="entry name" value="A-D-PHexomutase_a/b/a-III"/>
</dbReference>
<comment type="catalytic activity">
    <reaction evidence="8 10">
        <text>alpha-D-glucosamine 1-phosphate = D-glucosamine 6-phosphate</text>
        <dbReference type="Rhea" id="RHEA:23424"/>
        <dbReference type="ChEBI" id="CHEBI:58516"/>
        <dbReference type="ChEBI" id="CHEBI:58725"/>
        <dbReference type="EC" id="5.4.2.10"/>
    </reaction>
</comment>
<evidence type="ECO:0000259" key="12">
    <source>
        <dbReference type="Pfam" id="PF02878"/>
    </source>
</evidence>
<feature type="binding site" evidence="8">
    <location>
        <position position="235"/>
    </location>
    <ligand>
        <name>Mg(2+)</name>
        <dbReference type="ChEBI" id="CHEBI:18420"/>
    </ligand>
</feature>
<dbReference type="GO" id="GO:0005829">
    <property type="term" value="C:cytosol"/>
    <property type="evidence" value="ECO:0007669"/>
    <property type="project" value="TreeGrafter"/>
</dbReference>
<feature type="domain" description="Alpha-D-phosphohexomutase C-terminal" evidence="11">
    <location>
        <begin position="384"/>
        <end position="434"/>
    </location>
</feature>
<evidence type="ECO:0000256" key="9">
    <source>
        <dbReference type="RuleBase" id="RU004326"/>
    </source>
</evidence>
<feature type="domain" description="Alpha-D-phosphohexomutase alpha/beta/alpha" evidence="14">
    <location>
        <begin position="252"/>
        <end position="360"/>
    </location>
</feature>
<keyword evidence="5 8" id="KW-0413">Isomerase</keyword>
<comment type="function">
    <text evidence="8 10">Catalyzes the conversion of glucosamine-6-phosphate to glucosamine-1-phosphate.</text>
</comment>
<dbReference type="FunFam" id="3.40.120.10:FF:000001">
    <property type="entry name" value="Phosphoglucosamine mutase"/>
    <property type="match status" value="1"/>
</dbReference>
<evidence type="ECO:0000313" key="15">
    <source>
        <dbReference type="EMBL" id="CAB1129317.1"/>
    </source>
</evidence>
<feature type="binding site" evidence="8">
    <location>
        <position position="239"/>
    </location>
    <ligand>
        <name>Mg(2+)</name>
        <dbReference type="ChEBI" id="CHEBI:18420"/>
    </ligand>
</feature>
<feature type="domain" description="Alpha-D-phosphohexomutase alpha/beta/alpha" evidence="12">
    <location>
        <begin position="3"/>
        <end position="129"/>
    </location>
</feature>
<feature type="binding site" description="via phosphate group" evidence="8">
    <location>
        <position position="96"/>
    </location>
    <ligand>
        <name>Mg(2+)</name>
        <dbReference type="ChEBI" id="CHEBI:18420"/>
    </ligand>
</feature>
<dbReference type="KEGG" id="hfv:R50_1816"/>
<keyword evidence="4 8" id="KW-0460">Magnesium</keyword>
<evidence type="ECO:0000313" key="16">
    <source>
        <dbReference type="Proteomes" id="UP000503399"/>
    </source>
</evidence>
<dbReference type="InterPro" id="IPR016055">
    <property type="entry name" value="A-D-PHexomutase_a/b/a-I/II/III"/>
</dbReference>
<proteinExistence type="inferred from homology"/>
<dbReference type="Gene3D" id="3.40.120.10">
    <property type="entry name" value="Alpha-D-Glucose-1,6-Bisphosphate, subunit A, domain 3"/>
    <property type="match status" value="3"/>
</dbReference>
<keyword evidence="3 8" id="KW-0479">Metal-binding</keyword>
<keyword evidence="16" id="KW-1185">Reference proteome</keyword>
<dbReference type="GO" id="GO:0006048">
    <property type="term" value="P:UDP-N-acetylglucosamine biosynthetic process"/>
    <property type="evidence" value="ECO:0007669"/>
    <property type="project" value="TreeGrafter"/>
</dbReference>
<dbReference type="Pfam" id="PF00408">
    <property type="entry name" value="PGM_PMM_IV"/>
    <property type="match status" value="1"/>
</dbReference>
<dbReference type="SUPFAM" id="SSF53738">
    <property type="entry name" value="Phosphoglucomutase, first 3 domains"/>
    <property type="match status" value="3"/>
</dbReference>
<dbReference type="AlphaFoldDB" id="A0A6F8ZHF7"/>
<dbReference type="InterPro" id="IPR036900">
    <property type="entry name" value="A-D-PHexomutase_C_sf"/>
</dbReference>
<feature type="modified residue" description="Phosphoserine" evidence="8">
    <location>
        <position position="96"/>
    </location>
</feature>
<comment type="similarity">
    <text evidence="1 8 9">Belongs to the phosphohexose mutase family.</text>
</comment>
<dbReference type="InterPro" id="IPR005845">
    <property type="entry name" value="A-D-PHexomutase_a/b/a-II"/>
</dbReference>
<evidence type="ECO:0000259" key="11">
    <source>
        <dbReference type="Pfam" id="PF00408"/>
    </source>
</evidence>